<gene>
    <name evidence="3" type="ORF">AhaeAN43_10510</name>
    <name evidence="2" type="ORF">J5N55_08810</name>
</gene>
<sequence>MKRSNIALAVTFSISALFLSACNDDKDSNSKVDQNSKSFVSEASYTYESEGLVDLSAASSIKVMNYKMPNVLGKTVETSALVLFPKIAKPKDGYRVVVWAHGTLGVADKCAPTNTPLNANFKNYTAKNLLEQGYVIVAPDYEGLGGEGEHPYLNIPSQARSALYAVKAAKEHYGNQLQGSWMSVGQSQGGQASLGIAEYANNDATYKGAIAGAPASSLGKIILEVAPTAINLLPQSAAIETYATLLSYAALAGVGITAYEPSFNYQTMFGSDKAKEIAGLAKQECLSELVGVYKEDIQAYIEENPTAKVTEYPGINAEAFQKDATIQKFLTDYSQPTTKKLDKPIYIIQGVYDTNVPYVITEALYKAMYNSGTDVALKAVDIVPSPANPVVNGSHTGAILAANESGELVQFIKQNMPAQ</sequence>
<dbReference type="InterPro" id="IPR029058">
    <property type="entry name" value="AB_hydrolase_fold"/>
</dbReference>
<evidence type="ECO:0000313" key="3">
    <source>
        <dbReference type="EMBL" id="QHI13781.1"/>
    </source>
</evidence>
<reference evidence="2" key="2">
    <citation type="submission" date="2021-03" db="EMBL/GenBank/DDBJ databases">
        <title>Acinetobacter spp. whole-genome sequenced from Terengganu.</title>
        <authorList>
            <person name="Mohd Rani F."/>
        </authorList>
    </citation>
    <scope>NUCLEOTIDE SEQUENCE</scope>
    <source>
        <strain evidence="2">AC1502</strain>
    </source>
</reference>
<keyword evidence="1" id="KW-0732">Signal</keyword>
<keyword evidence="3" id="KW-0378">Hydrolase</keyword>
<dbReference type="SUPFAM" id="SSF53474">
    <property type="entry name" value="alpha/beta-Hydrolases"/>
    <property type="match status" value="1"/>
</dbReference>
<name>A0A2K8PW29_ACIHA</name>
<dbReference type="EMBL" id="CP031976">
    <property type="protein sequence ID" value="QHI13781.1"/>
    <property type="molecule type" value="Genomic_DNA"/>
</dbReference>
<dbReference type="GO" id="GO:0004806">
    <property type="term" value="F:triacylglycerol lipase activity"/>
    <property type="evidence" value="ECO:0007669"/>
    <property type="project" value="InterPro"/>
</dbReference>
<dbReference type="InterPro" id="IPR005152">
    <property type="entry name" value="Lipase_secreted"/>
</dbReference>
<dbReference type="Gene3D" id="3.40.50.1820">
    <property type="entry name" value="alpha/beta hydrolase"/>
    <property type="match status" value="1"/>
</dbReference>
<dbReference type="PANTHER" id="PTHR34853:SF1">
    <property type="entry name" value="LIPASE 5"/>
    <property type="match status" value="1"/>
</dbReference>
<dbReference type="Proteomes" id="UP000670925">
    <property type="component" value="Unassembled WGS sequence"/>
</dbReference>
<feature type="chain" id="PRO_5041064479" evidence="1">
    <location>
        <begin position="24"/>
        <end position="419"/>
    </location>
</feature>
<proteinExistence type="predicted"/>
<protein>
    <submittedName>
        <fullName evidence="3">Alpha/beta hydrolase</fullName>
    </submittedName>
</protein>
<dbReference type="AlphaFoldDB" id="A0A2K8PW29"/>
<evidence type="ECO:0000313" key="4">
    <source>
        <dbReference type="Proteomes" id="UP000463868"/>
    </source>
</evidence>
<dbReference type="GO" id="GO:0016042">
    <property type="term" value="P:lipid catabolic process"/>
    <property type="evidence" value="ECO:0007669"/>
    <property type="project" value="InterPro"/>
</dbReference>
<dbReference type="Pfam" id="PF03583">
    <property type="entry name" value="LIP"/>
    <property type="match status" value="1"/>
</dbReference>
<evidence type="ECO:0000256" key="1">
    <source>
        <dbReference type="SAM" id="SignalP"/>
    </source>
</evidence>
<reference evidence="3 4" key="1">
    <citation type="submission" date="2018-08" db="EMBL/GenBank/DDBJ databases">
        <title>Analysis of the genomic diversity of Mexican Acinetobacter haemolyticus clinical isolates.</title>
        <authorList>
            <person name="Castro-Jaimes S."/>
            <person name="Cevallos M.A."/>
        </authorList>
    </citation>
    <scope>NUCLEOTIDE SEQUENCE [LARGE SCALE GENOMIC DNA]</scope>
    <source>
        <strain evidence="3 4">AN43</strain>
    </source>
</reference>
<dbReference type="EMBL" id="JAGFOT010000008">
    <property type="protein sequence ID" value="MBO3658182.1"/>
    <property type="molecule type" value="Genomic_DNA"/>
</dbReference>
<dbReference type="PANTHER" id="PTHR34853">
    <property type="match status" value="1"/>
</dbReference>
<dbReference type="Proteomes" id="UP000463868">
    <property type="component" value="Chromosome"/>
</dbReference>
<accession>A0A2K8PW29</accession>
<feature type="signal peptide" evidence="1">
    <location>
        <begin position="1"/>
        <end position="23"/>
    </location>
</feature>
<dbReference type="PROSITE" id="PS51257">
    <property type="entry name" value="PROKAR_LIPOPROTEIN"/>
    <property type="match status" value="1"/>
</dbReference>
<dbReference type="RefSeq" id="WP_004638463.1">
    <property type="nucleotide sequence ID" value="NZ_BKQF01000003.1"/>
</dbReference>
<organism evidence="3 4">
    <name type="scientific">Acinetobacter haemolyticus</name>
    <dbReference type="NCBI Taxonomy" id="29430"/>
    <lineage>
        <taxon>Bacteria</taxon>
        <taxon>Pseudomonadati</taxon>
        <taxon>Pseudomonadota</taxon>
        <taxon>Gammaproteobacteria</taxon>
        <taxon>Moraxellales</taxon>
        <taxon>Moraxellaceae</taxon>
        <taxon>Acinetobacter</taxon>
    </lineage>
</organism>
<evidence type="ECO:0000313" key="2">
    <source>
        <dbReference type="EMBL" id="MBO3658182.1"/>
    </source>
</evidence>